<accession>A0ABU7IM21</accession>
<feature type="compositionally biased region" description="Acidic residues" evidence="1">
    <location>
        <begin position="567"/>
        <end position="582"/>
    </location>
</feature>
<dbReference type="Pfam" id="PF17963">
    <property type="entry name" value="Big_9"/>
    <property type="match status" value="4"/>
</dbReference>
<feature type="compositionally biased region" description="Acidic residues" evidence="1">
    <location>
        <begin position="626"/>
        <end position="645"/>
    </location>
</feature>
<feature type="compositionally biased region" description="Acidic residues" evidence="1">
    <location>
        <begin position="465"/>
        <end position="507"/>
    </location>
</feature>
<feature type="compositionally biased region" description="Acidic residues" evidence="1">
    <location>
        <begin position="607"/>
        <end position="617"/>
    </location>
</feature>
<feature type="compositionally biased region" description="Acidic residues" evidence="1">
    <location>
        <begin position="396"/>
        <end position="415"/>
    </location>
</feature>
<organism evidence="2 3">
    <name type="scientific">Maribacter flavus</name>
    <dbReference type="NCBI Taxonomy" id="1658664"/>
    <lineage>
        <taxon>Bacteria</taxon>
        <taxon>Pseudomonadati</taxon>
        <taxon>Bacteroidota</taxon>
        <taxon>Flavobacteriia</taxon>
        <taxon>Flavobacteriales</taxon>
        <taxon>Flavobacteriaceae</taxon>
        <taxon>Maribacter</taxon>
    </lineage>
</organism>
<keyword evidence="3" id="KW-1185">Reference proteome</keyword>
<evidence type="ECO:0000313" key="2">
    <source>
        <dbReference type="EMBL" id="MEE1974015.1"/>
    </source>
</evidence>
<evidence type="ECO:0000256" key="1">
    <source>
        <dbReference type="SAM" id="MobiDB-lite"/>
    </source>
</evidence>
<sequence length="1185" mass="126575">MILNFNDDLDLDDDGILNSIEDLNLDGDNDFTTNPTDSDNDGIPNYLDVDSDNDGILDNVEGQLTANYVAPSGIDANINGLDDAYEGSYGFGIVPVNSDFGLGGNGLIPDFLDVDSDIDGIRDNVEAQDYLNFIPPSGLDENFNGLDDAYEGPYGFGINPVNSDMDEFPDFRDFDSDGDGIKDKLEAQTSSGYIAPIGDANGNDIDDAYELGLTPIDSDLDSIPDFRDLDSDNDGILDIRESQTSSGYVLPSGFDNDFNGLDDSYGSSGITPINSDLDEFPDFRDIDSDNDGIPDNVEAQTTDGYIAPNDDDAATYASNDGVNSAYPDGLTPVNTDGTDEVDYLDNDSDNDSVPDNNEGNDFNFDGIPDQTFTGTDTDGDGLDDGYEGSDVNDGFDVNDEIDDPANDLPDTDGTEDVNYRDLDDDGDGIDTPDEDADGDGDPTNDDTDSDGTPDYLDPDSPGTDTDGDGVPDSADLDDDNDGILDTVEDPNLDGDNDPLTDPLDSDGDGYPNHLDIDSDNDGIPDNVEAQTTDGYIAPNDDDAATYASNDGVNSAYPDGLTPVNTDGTDEVDYLDNDSDNDSVPDNNEGNDFNFDGIPDQTFTGTDTDGDGLDDGYEGSDVNDGFDVNDEIDDPANDLPDTDGTEDVNYRDLDDDGDGIDTPDEDADGDGDPTNDDTDSDGTPDYLDPSTEIVDVVDDEVSIPENTVTEIDVLENDMNIPSEGELTVTQPTNGTVAIDDGGTPDDITDDVLIYTPEDGFNGTDSFEYTVCDTNGNCDTATVTVTVGTPQMLDAVDDQVSTPQDTVVDIDVLANDMNIPSDGELTVTQPTNGIVEINDGGTPEDITDDVLVYTPEDGFNGTDSFEYTVCDTEGNCDTATVNIMVGTPEMLDAVDDEVSTPQDTVIDIDVLANDTGIPSDGELTVTEPSNGTVAIDDNGTPEDITDDVLIYTPDAGFNGTDSFEYTVCDTEGNCDTATVTITVGTPPILDLVDDEVSTPQDTSIEIDILNNDSGIPMDGELTVTAPSNGTVEINDGGTPGDISDDTVTYTSREGFSGTDSFEYTVCDTDGNCDTATVSITVEEITSLKVEVNQMLTPNGDGRNDFLFIRGTENIRQSTLRIFNRWGVSVYEGENYNNQTNVFDGRSRGRSTLSVEEYLPSGVYFYIFNYTTLDGENVVDSEYIYISR</sequence>
<feature type="compositionally biased region" description="Low complexity" evidence="1">
    <location>
        <begin position="583"/>
        <end position="606"/>
    </location>
</feature>
<feature type="compositionally biased region" description="Acidic residues" evidence="1">
    <location>
        <begin position="652"/>
        <end position="681"/>
    </location>
</feature>
<proteinExistence type="predicted"/>
<gene>
    <name evidence="2" type="ORF">V1H85_16270</name>
</gene>
<comment type="caution">
    <text evidence="2">The sequence shown here is derived from an EMBL/GenBank/DDBJ whole genome shotgun (WGS) entry which is preliminary data.</text>
</comment>
<dbReference type="InterPro" id="IPR028974">
    <property type="entry name" value="TSP_type-3_rpt"/>
</dbReference>
<dbReference type="NCBIfam" id="NF012211">
    <property type="entry name" value="tand_rpt_95"/>
    <property type="match status" value="4"/>
</dbReference>
<reference evidence="2 3" key="1">
    <citation type="submission" date="2024-01" db="EMBL/GenBank/DDBJ databases">
        <title>Maribacter spp. originated from different algae showed divergent polysaccharides utilization ability.</title>
        <authorList>
            <person name="Wang H."/>
            <person name="Wu Y."/>
        </authorList>
    </citation>
    <scope>NUCLEOTIDE SEQUENCE [LARGE SCALE GENOMIC DNA]</scope>
    <source>
        <strain evidence="2 3">KPT27_14</strain>
    </source>
</reference>
<dbReference type="Gene3D" id="4.10.1080.10">
    <property type="entry name" value="TSP type-3 repeat"/>
    <property type="match status" value="1"/>
</dbReference>
<dbReference type="Gene3D" id="2.60.40.3440">
    <property type="match status" value="4"/>
</dbReference>
<dbReference type="RefSeq" id="WP_330072495.1">
    <property type="nucleotide sequence ID" value="NZ_JAZDDF010000010.1"/>
</dbReference>
<name>A0ABU7IM21_9FLAO</name>
<feature type="compositionally biased region" description="Acidic residues" evidence="1">
    <location>
        <begin position="337"/>
        <end position="352"/>
    </location>
</feature>
<protein>
    <submittedName>
        <fullName evidence="2">Ig-like domain-containing protein</fullName>
    </submittedName>
</protein>
<feature type="compositionally biased region" description="Acidic residues" evidence="1">
    <location>
        <begin position="422"/>
        <end position="451"/>
    </location>
</feature>
<evidence type="ECO:0000313" key="3">
    <source>
        <dbReference type="Proteomes" id="UP001343698"/>
    </source>
</evidence>
<feature type="compositionally biased region" description="Low complexity" evidence="1">
    <location>
        <begin position="452"/>
        <end position="464"/>
    </location>
</feature>
<feature type="region of interest" description="Disordered" evidence="1">
    <location>
        <begin position="319"/>
        <end position="688"/>
    </location>
</feature>
<feature type="compositionally biased region" description="Acidic residues" evidence="1">
    <location>
        <begin position="377"/>
        <end position="387"/>
    </location>
</feature>
<dbReference type="EMBL" id="JAZDDF010000010">
    <property type="protein sequence ID" value="MEE1974015.1"/>
    <property type="molecule type" value="Genomic_DNA"/>
</dbReference>
<dbReference type="Pfam" id="PF13585">
    <property type="entry name" value="CHU_C"/>
    <property type="match status" value="1"/>
</dbReference>
<feature type="compositionally biased region" description="Low complexity" evidence="1">
    <location>
        <begin position="353"/>
        <end position="376"/>
    </location>
</feature>
<dbReference type="Proteomes" id="UP001343698">
    <property type="component" value="Unassembled WGS sequence"/>
</dbReference>